<feature type="compositionally biased region" description="Polar residues" evidence="9">
    <location>
        <begin position="230"/>
        <end position="246"/>
    </location>
</feature>
<dbReference type="InterPro" id="IPR008754">
    <property type="entry name" value="Peptidase_M43"/>
</dbReference>
<evidence type="ECO:0000256" key="6">
    <source>
        <dbReference type="ARBA" id="ARBA00022833"/>
    </source>
</evidence>
<dbReference type="SUPFAM" id="SSF55486">
    <property type="entry name" value="Metalloproteases ('zincins'), catalytic domain"/>
    <property type="match status" value="1"/>
</dbReference>
<feature type="chain" id="PRO_5034157448" description="Peptidase M43 pregnancy-associated plasma-A domain-containing protein" evidence="10">
    <location>
        <begin position="20"/>
        <end position="294"/>
    </location>
</feature>
<evidence type="ECO:0000313" key="13">
    <source>
        <dbReference type="Proteomes" id="UP000664132"/>
    </source>
</evidence>
<proteinExistence type="inferred from homology"/>
<dbReference type="OrthoDB" id="536211at2759"/>
<reference evidence="12" key="1">
    <citation type="submission" date="2021-02" db="EMBL/GenBank/DDBJ databases">
        <title>Genome sequence Cadophora malorum strain M34.</title>
        <authorList>
            <person name="Stefanovic E."/>
            <person name="Vu D."/>
            <person name="Scully C."/>
            <person name="Dijksterhuis J."/>
            <person name="Roader J."/>
            <person name="Houbraken J."/>
        </authorList>
    </citation>
    <scope>NUCLEOTIDE SEQUENCE</scope>
    <source>
        <strain evidence="12">M34</strain>
    </source>
</reference>
<dbReference type="GO" id="GO:0006508">
    <property type="term" value="P:proteolysis"/>
    <property type="evidence" value="ECO:0007669"/>
    <property type="project" value="UniProtKB-KW"/>
</dbReference>
<evidence type="ECO:0000259" key="11">
    <source>
        <dbReference type="Pfam" id="PF05572"/>
    </source>
</evidence>
<keyword evidence="5" id="KW-0378">Hydrolase</keyword>
<dbReference type="CDD" id="cd04275">
    <property type="entry name" value="ZnMc_pappalysin_like"/>
    <property type="match status" value="1"/>
</dbReference>
<evidence type="ECO:0000256" key="2">
    <source>
        <dbReference type="ARBA" id="ARBA00022670"/>
    </source>
</evidence>
<evidence type="ECO:0000256" key="4">
    <source>
        <dbReference type="ARBA" id="ARBA00022729"/>
    </source>
</evidence>
<evidence type="ECO:0000313" key="12">
    <source>
        <dbReference type="EMBL" id="KAG4425070.1"/>
    </source>
</evidence>
<name>A0A8H7WHP1_9HELO</name>
<dbReference type="Pfam" id="PF05572">
    <property type="entry name" value="Peptidase_M43"/>
    <property type="match status" value="1"/>
</dbReference>
<evidence type="ECO:0000256" key="5">
    <source>
        <dbReference type="ARBA" id="ARBA00022801"/>
    </source>
</evidence>
<protein>
    <recommendedName>
        <fullName evidence="11">Peptidase M43 pregnancy-associated plasma-A domain-containing protein</fullName>
    </recommendedName>
</protein>
<comment type="caution">
    <text evidence="12">The sequence shown here is derived from an EMBL/GenBank/DDBJ whole genome shotgun (WGS) entry which is preliminary data.</text>
</comment>
<dbReference type="Gene3D" id="3.40.390.10">
    <property type="entry name" value="Collagenase (Catalytic Domain)"/>
    <property type="match status" value="1"/>
</dbReference>
<feature type="domain" description="Peptidase M43 pregnancy-associated plasma-A" evidence="11">
    <location>
        <begin position="150"/>
        <end position="287"/>
    </location>
</feature>
<keyword evidence="13" id="KW-1185">Reference proteome</keyword>
<dbReference type="PANTHER" id="PTHR47466">
    <property type="match status" value="1"/>
</dbReference>
<keyword evidence="7" id="KW-0482">Metalloprotease</keyword>
<sequence>MARFTLLLSLLAAISPIMAHPANGPRDTKFGCGVVPTAEFLAVAKDMAAEEAASKSALGSVSALAADGAISAAATITVNVYFHVVARSTAASGGYVTAAQITQQLAVLNNNYAASGFQFVNAGTDWTINTSWASDGAELAMKKALRKGTYKDLNIYFQYSIGGNLGYCYFPTNAAAGSNNFYYDGCSILYSTAPGGSATNYNLGKTATHEVGHWMGLFHTFQGSSCSGSGDSIADTPQQLSPTSGCPTGRDSCPNAAGLDPIHNYMDYSYDSCYDNFTPNQATRMLSMWNTYRA</sequence>
<comment type="similarity">
    <text evidence="1">Belongs to the peptidase M43B family.</text>
</comment>
<dbReference type="GO" id="GO:0008237">
    <property type="term" value="F:metallopeptidase activity"/>
    <property type="evidence" value="ECO:0007669"/>
    <property type="project" value="UniProtKB-KW"/>
</dbReference>
<dbReference type="PANTHER" id="PTHR47466:SF1">
    <property type="entry name" value="METALLOPROTEASE MEP1 (AFU_ORTHOLOGUE AFUA_1G07730)-RELATED"/>
    <property type="match status" value="1"/>
</dbReference>
<evidence type="ECO:0000256" key="10">
    <source>
        <dbReference type="SAM" id="SignalP"/>
    </source>
</evidence>
<dbReference type="EMBL" id="JAFJYH010000014">
    <property type="protein sequence ID" value="KAG4425070.1"/>
    <property type="molecule type" value="Genomic_DNA"/>
</dbReference>
<feature type="region of interest" description="Disordered" evidence="9">
    <location>
        <begin position="230"/>
        <end position="249"/>
    </location>
</feature>
<evidence type="ECO:0000256" key="3">
    <source>
        <dbReference type="ARBA" id="ARBA00022723"/>
    </source>
</evidence>
<dbReference type="GO" id="GO:0046872">
    <property type="term" value="F:metal ion binding"/>
    <property type="evidence" value="ECO:0007669"/>
    <property type="project" value="UniProtKB-KW"/>
</dbReference>
<keyword evidence="6" id="KW-0862">Zinc</keyword>
<accession>A0A8H7WHP1</accession>
<keyword evidence="2" id="KW-0645">Protease</keyword>
<organism evidence="12 13">
    <name type="scientific">Cadophora malorum</name>
    <dbReference type="NCBI Taxonomy" id="108018"/>
    <lineage>
        <taxon>Eukaryota</taxon>
        <taxon>Fungi</taxon>
        <taxon>Dikarya</taxon>
        <taxon>Ascomycota</taxon>
        <taxon>Pezizomycotina</taxon>
        <taxon>Leotiomycetes</taxon>
        <taxon>Helotiales</taxon>
        <taxon>Ploettnerulaceae</taxon>
        <taxon>Cadophora</taxon>
    </lineage>
</organism>
<evidence type="ECO:0000256" key="7">
    <source>
        <dbReference type="ARBA" id="ARBA00023049"/>
    </source>
</evidence>
<gene>
    <name evidence="12" type="ORF">IFR04_001840</name>
</gene>
<evidence type="ECO:0000256" key="9">
    <source>
        <dbReference type="SAM" id="MobiDB-lite"/>
    </source>
</evidence>
<feature type="signal peptide" evidence="10">
    <location>
        <begin position="1"/>
        <end position="19"/>
    </location>
</feature>
<dbReference type="AlphaFoldDB" id="A0A8H7WHP1"/>
<keyword evidence="8" id="KW-1015">Disulfide bond</keyword>
<keyword evidence="3" id="KW-0479">Metal-binding</keyword>
<keyword evidence="4 10" id="KW-0732">Signal</keyword>
<evidence type="ECO:0000256" key="1">
    <source>
        <dbReference type="ARBA" id="ARBA00008721"/>
    </source>
</evidence>
<evidence type="ECO:0000256" key="8">
    <source>
        <dbReference type="ARBA" id="ARBA00023157"/>
    </source>
</evidence>
<dbReference type="Proteomes" id="UP000664132">
    <property type="component" value="Unassembled WGS sequence"/>
</dbReference>
<dbReference type="InterPro" id="IPR024079">
    <property type="entry name" value="MetalloPept_cat_dom_sf"/>
</dbReference>